<proteinExistence type="predicted"/>
<protein>
    <submittedName>
        <fullName evidence="1">Uncharacterized protein</fullName>
    </submittedName>
</protein>
<dbReference type="Proteomes" id="UP000198034">
    <property type="component" value="Unassembled WGS sequence"/>
</dbReference>
<organism evidence="1 2">
    <name type="scientific">Flavobacterium columnare</name>
    <dbReference type="NCBI Taxonomy" id="996"/>
    <lineage>
        <taxon>Bacteria</taxon>
        <taxon>Pseudomonadati</taxon>
        <taxon>Bacteroidota</taxon>
        <taxon>Flavobacteriia</taxon>
        <taxon>Flavobacteriales</taxon>
        <taxon>Flavobacteriaceae</taxon>
        <taxon>Flavobacterium</taxon>
    </lineage>
</organism>
<evidence type="ECO:0000313" key="2">
    <source>
        <dbReference type="Proteomes" id="UP000198034"/>
    </source>
</evidence>
<evidence type="ECO:0000313" key="1">
    <source>
        <dbReference type="EMBL" id="OWP76558.1"/>
    </source>
</evidence>
<name>A0A246G9X9_9FLAO</name>
<accession>A0A246G9X9</accession>
<dbReference type="AlphaFoldDB" id="A0A246G9X9"/>
<dbReference type="EMBL" id="MTCY01000025">
    <property type="protein sequence ID" value="OWP76558.1"/>
    <property type="molecule type" value="Genomic_DNA"/>
</dbReference>
<comment type="caution">
    <text evidence="1">The sequence shown here is derived from an EMBL/GenBank/DDBJ whole genome shotgun (WGS) entry which is preliminary data.</text>
</comment>
<gene>
    <name evidence="1" type="ORF">BWK62_09480</name>
</gene>
<reference evidence="1 2" key="1">
    <citation type="journal article" date="2017" name="Infect. Genet. Evol.">
        <title>Comparative genome analysis of fish pathogen Flavobacterium columnare reveals extensive sequence diversity within the species.</title>
        <authorList>
            <person name="Kayansamruaj P."/>
            <person name="Dong H.T."/>
            <person name="Hirono I."/>
            <person name="Kondo H."/>
            <person name="Senapin S."/>
            <person name="Rodkhum C."/>
        </authorList>
    </citation>
    <scope>NUCLEOTIDE SEQUENCE [LARGE SCALE GENOMIC DNA]</scope>
    <source>
        <strain evidence="1 2">1214</strain>
    </source>
</reference>
<sequence length="115" mass="13960">MKIINLLNIHPEQYSSMLFETYMHWCTDFCTKNYDQELQSLLANEPINKYFLMEYRKLEAEFLEMAKEYQKDPNITPEDYRELYADCTVKIFNRHQKALVRNAKKTIIINNYECN</sequence>